<dbReference type="Gene3D" id="2.130.10.10">
    <property type="entry name" value="YVTN repeat-like/Quinoprotein amine dehydrogenase"/>
    <property type="match status" value="2"/>
</dbReference>
<dbReference type="PROSITE" id="PS50082">
    <property type="entry name" value="WD_REPEATS_2"/>
    <property type="match status" value="5"/>
</dbReference>
<evidence type="ECO:0000256" key="2">
    <source>
        <dbReference type="ARBA" id="ARBA00022737"/>
    </source>
</evidence>
<dbReference type="Gene3D" id="3.40.50.1460">
    <property type="match status" value="1"/>
</dbReference>
<gene>
    <name evidence="6" type="ORF">M4438_29535</name>
</gene>
<evidence type="ECO:0000259" key="5">
    <source>
        <dbReference type="Pfam" id="PF00656"/>
    </source>
</evidence>
<dbReference type="PANTHER" id="PTHR19879:SF9">
    <property type="entry name" value="TRANSCRIPTION INITIATION FACTOR TFIID SUBUNIT 5"/>
    <property type="match status" value="1"/>
</dbReference>
<dbReference type="InterPro" id="IPR011659">
    <property type="entry name" value="WD40"/>
</dbReference>
<reference evidence="6 7" key="1">
    <citation type="submission" date="2022-05" db="EMBL/GenBank/DDBJ databases">
        <title>Genome Resource of Streptomyces lavenduligriseus GA1-1, a Strain with Broad-Spectrum Antifungal Activity against Phytopathogenic Fungi.</title>
        <authorList>
            <person name="Qi D."/>
        </authorList>
    </citation>
    <scope>NUCLEOTIDE SEQUENCE [LARGE SCALE GENOMIC DNA]</scope>
    <source>
        <strain evidence="6 7">GA1-1</strain>
    </source>
</reference>
<dbReference type="Pfam" id="PF00656">
    <property type="entry name" value="Peptidase_C14"/>
    <property type="match status" value="1"/>
</dbReference>
<dbReference type="InterPro" id="IPR015943">
    <property type="entry name" value="WD40/YVTN_repeat-like_dom_sf"/>
</dbReference>
<dbReference type="NCBIfam" id="NF047832">
    <property type="entry name" value="caspase_w_EACC1"/>
    <property type="match status" value="1"/>
</dbReference>
<dbReference type="PROSITE" id="PS00678">
    <property type="entry name" value="WD_REPEATS_1"/>
    <property type="match status" value="1"/>
</dbReference>
<evidence type="ECO:0000256" key="4">
    <source>
        <dbReference type="SAM" id="MobiDB-lite"/>
    </source>
</evidence>
<keyword evidence="7" id="KW-1185">Reference proteome</keyword>
<evidence type="ECO:0000256" key="3">
    <source>
        <dbReference type="PROSITE-ProRule" id="PRU00221"/>
    </source>
</evidence>
<dbReference type="InterPro" id="IPR001680">
    <property type="entry name" value="WD40_rpt"/>
</dbReference>
<feature type="domain" description="Peptidase C14 caspase" evidence="5">
    <location>
        <begin position="10"/>
        <end position="201"/>
    </location>
</feature>
<feature type="repeat" description="WD" evidence="3">
    <location>
        <begin position="450"/>
        <end position="491"/>
    </location>
</feature>
<dbReference type="Proteomes" id="UP001202052">
    <property type="component" value="Unassembled WGS sequence"/>
</dbReference>
<accession>A0ABT0P1I7</accession>
<dbReference type="Pfam" id="PF00400">
    <property type="entry name" value="WD40"/>
    <property type="match status" value="6"/>
</dbReference>
<dbReference type="InterPro" id="IPR011600">
    <property type="entry name" value="Pept_C14_caspase"/>
</dbReference>
<proteinExistence type="predicted"/>
<dbReference type="InterPro" id="IPR020472">
    <property type="entry name" value="WD40_PAC1"/>
</dbReference>
<keyword evidence="1 3" id="KW-0853">WD repeat</keyword>
<dbReference type="EMBL" id="JAMCCK010000046">
    <property type="protein sequence ID" value="MCL3997590.1"/>
    <property type="molecule type" value="Genomic_DNA"/>
</dbReference>
<feature type="repeat" description="WD" evidence="3">
    <location>
        <begin position="492"/>
        <end position="525"/>
    </location>
</feature>
<evidence type="ECO:0000313" key="6">
    <source>
        <dbReference type="EMBL" id="MCL3997590.1"/>
    </source>
</evidence>
<feature type="repeat" description="WD" evidence="3">
    <location>
        <begin position="367"/>
        <end position="408"/>
    </location>
</feature>
<evidence type="ECO:0000313" key="7">
    <source>
        <dbReference type="Proteomes" id="UP001202052"/>
    </source>
</evidence>
<dbReference type="InterPro" id="IPR019775">
    <property type="entry name" value="WD40_repeat_CS"/>
</dbReference>
<dbReference type="PANTHER" id="PTHR19879">
    <property type="entry name" value="TRANSCRIPTION INITIATION FACTOR TFIID"/>
    <property type="match status" value="1"/>
</dbReference>
<feature type="repeat" description="WD" evidence="3">
    <location>
        <begin position="575"/>
        <end position="615"/>
    </location>
</feature>
<dbReference type="InterPro" id="IPR036322">
    <property type="entry name" value="WD40_repeat_dom_sf"/>
</dbReference>
<dbReference type="SMART" id="SM00320">
    <property type="entry name" value="WD40"/>
    <property type="match status" value="7"/>
</dbReference>
<dbReference type="Pfam" id="PF07676">
    <property type="entry name" value="PD40"/>
    <property type="match status" value="1"/>
</dbReference>
<dbReference type="RefSeq" id="WP_249492402.1">
    <property type="nucleotide sequence ID" value="NZ_JAMCCK010000046.1"/>
</dbReference>
<name>A0ABT0P1I7_9ACTN</name>
<sequence length="649" mass="69328">MALPDPGASRAVLIGVDKYRHLPSLRPVGRGRDRLAELLRDPTVWGLEQRHVAVLGAQASRDDILTAVKRAARETTDTFLLYFAGHGLRGRGGSARQLHLALTNADDEHPQIGSIAYDDIRDILTAGHRARRKIVLLDCCYSGLAGGMGQRAAPREELHQAAIEGSCLLTSASSTQLAFAHDDRPYPEFTGALIAVLERGIRSAGPELTLDQTWRAARAVCLRRGAPEPQQFGQNAAGRLPWVRNRAYGAPAEADPRARRPKAAVARRRKAERTLRVLGMPLVMLALATPVIPENPPVQGTDDRASGGRSAEPRVRPSSAVVPGTPRTPGASLTPSGSTTPEQRGPDPTARTNPEEKGVRVWLARSYVGEDAFLSAVAYAPDGRLVAGGSEDGSIYLWNAATAERVRILSGHSDRITSLAFDPGSSTLASASDDKTVRLWDLSSGESRHTLSHPGQVYSVAFSPDGGTLVSGGQGDAVRLWSVSDGSARETFHDQKEDVLAVAFSPDGEMVLSGSYDRSAAEYDVGGRWTWRDEKLSSDAITAVAYSPKDYVRAAGGYDKVIRTWTGPESGTKVFKGHTESITALAFSPDGEVLASAGLDAIRLWDARKATLLALVQGPGSSMDIAFSPDGKYLAGAAGKAVQLWSITR</sequence>
<organism evidence="6 7">
    <name type="scientific">Streptomyces lavenduligriseus</name>
    <dbReference type="NCBI Taxonomy" id="67315"/>
    <lineage>
        <taxon>Bacteria</taxon>
        <taxon>Bacillati</taxon>
        <taxon>Actinomycetota</taxon>
        <taxon>Actinomycetes</taxon>
        <taxon>Kitasatosporales</taxon>
        <taxon>Streptomycetaceae</taxon>
        <taxon>Streptomyces</taxon>
    </lineage>
</organism>
<comment type="caution">
    <text evidence="6">The sequence shown here is derived from an EMBL/GenBank/DDBJ whole genome shotgun (WGS) entry which is preliminary data.</text>
</comment>
<feature type="compositionally biased region" description="Basic and acidic residues" evidence="4">
    <location>
        <begin position="301"/>
        <end position="315"/>
    </location>
</feature>
<dbReference type="PROSITE" id="PS50294">
    <property type="entry name" value="WD_REPEATS_REGION"/>
    <property type="match status" value="4"/>
</dbReference>
<keyword evidence="2" id="KW-0677">Repeat</keyword>
<dbReference type="CDD" id="cd00200">
    <property type="entry name" value="WD40"/>
    <property type="match status" value="1"/>
</dbReference>
<feature type="compositionally biased region" description="Polar residues" evidence="4">
    <location>
        <begin position="331"/>
        <end position="342"/>
    </location>
</feature>
<dbReference type="SUPFAM" id="SSF50978">
    <property type="entry name" value="WD40 repeat-like"/>
    <property type="match status" value="1"/>
</dbReference>
<evidence type="ECO:0000256" key="1">
    <source>
        <dbReference type="ARBA" id="ARBA00022574"/>
    </source>
</evidence>
<protein>
    <submittedName>
        <fullName evidence="6">Caspase family protein</fullName>
    </submittedName>
</protein>
<dbReference type="PRINTS" id="PR00320">
    <property type="entry name" value="GPROTEINBRPT"/>
</dbReference>
<feature type="repeat" description="WD" evidence="3">
    <location>
        <begin position="409"/>
        <end position="450"/>
    </location>
</feature>
<dbReference type="InterPro" id="IPR029030">
    <property type="entry name" value="Caspase-like_dom_sf"/>
</dbReference>
<dbReference type="SUPFAM" id="SSF52129">
    <property type="entry name" value="Caspase-like"/>
    <property type="match status" value="1"/>
</dbReference>
<feature type="region of interest" description="Disordered" evidence="4">
    <location>
        <begin position="292"/>
        <end position="357"/>
    </location>
</feature>